<organism evidence="2 3">
    <name type="scientific">Flagellimonas okinawensis</name>
    <dbReference type="NCBI Taxonomy" id="3031324"/>
    <lineage>
        <taxon>Bacteria</taxon>
        <taxon>Pseudomonadati</taxon>
        <taxon>Bacteroidota</taxon>
        <taxon>Flavobacteriia</taxon>
        <taxon>Flavobacteriales</taxon>
        <taxon>Flavobacteriaceae</taxon>
        <taxon>Flagellimonas</taxon>
    </lineage>
</organism>
<dbReference type="EMBL" id="JARFVA010000010">
    <property type="protein sequence ID" value="MDF0709127.1"/>
    <property type="molecule type" value="Genomic_DNA"/>
</dbReference>
<reference evidence="2 3" key="1">
    <citation type="submission" date="2023-03" db="EMBL/GenBank/DDBJ databases">
        <title>Muricauda XX sp. nov. and Muricauda XXX sp. nov., two novel species isolated from Okinawa Trough.</title>
        <authorList>
            <person name="Cao W."/>
            <person name="Deng X."/>
        </authorList>
    </citation>
    <scope>NUCLEOTIDE SEQUENCE [LARGE SCALE GENOMIC DNA]</scope>
    <source>
        <strain evidence="2 3">81s02</strain>
    </source>
</reference>
<dbReference type="RefSeq" id="WP_275650895.1">
    <property type="nucleotide sequence ID" value="NZ_JARFVA010000010.1"/>
</dbReference>
<dbReference type="InterPro" id="IPR014982">
    <property type="entry name" value="GSCFA"/>
</dbReference>
<dbReference type="Gene3D" id="3.40.50.1110">
    <property type="entry name" value="SGNH hydrolase"/>
    <property type="match status" value="1"/>
</dbReference>
<comment type="caution">
    <text evidence="2">The sequence shown here is derived from an EMBL/GenBank/DDBJ whole genome shotgun (WGS) entry which is preliminary data.</text>
</comment>
<name>A0ABT5XT87_9FLAO</name>
<protein>
    <submittedName>
        <fullName evidence="2">GSCFA domain-containing protein</fullName>
    </submittedName>
</protein>
<accession>A0ABT5XT87</accession>
<proteinExistence type="predicted"/>
<evidence type="ECO:0000313" key="3">
    <source>
        <dbReference type="Proteomes" id="UP001217083"/>
    </source>
</evidence>
<gene>
    <name evidence="2" type="ORF">PY091_18095</name>
</gene>
<evidence type="ECO:0000259" key="1">
    <source>
        <dbReference type="Pfam" id="PF08885"/>
    </source>
</evidence>
<dbReference type="Proteomes" id="UP001217083">
    <property type="component" value="Unassembled WGS sequence"/>
</dbReference>
<keyword evidence="3" id="KW-1185">Reference proteome</keyword>
<feature type="domain" description="GSCFA" evidence="1">
    <location>
        <begin position="21"/>
        <end position="260"/>
    </location>
</feature>
<evidence type="ECO:0000313" key="2">
    <source>
        <dbReference type="EMBL" id="MDF0709127.1"/>
    </source>
</evidence>
<dbReference type="SUPFAM" id="SSF52266">
    <property type="entry name" value="SGNH hydrolase"/>
    <property type="match status" value="1"/>
</dbReference>
<sequence>MELQTKLPLTPSDNPIDYQSKLVLFGSCFVENIGAKLDYFQFQQLQNPFGILFHPLAIENLVQRAIQGKPYQQEEIFEQEGIWRCFDAHSDLRSDNPENLLNLLNQRLEETKENLGIASHIIITLGTSWVYEHHSLDKIVANCHKVPQKQFTKKLLSVEEIKLSLRNIIDLIQRVNSKAQIICTISPVRHIKDGFVENQRSKAHLITAIHSLLSSRAQSRELAYFPSYEIMMDELRDYRFYGTDMVHPNQLAVDYIWEKFKSVWISSKSYAVMDEVDAVQKGLLHRPFNPDSEAHQKFKTSLRAKITYLQERYPFMKF</sequence>
<dbReference type="Pfam" id="PF08885">
    <property type="entry name" value="GSCFA"/>
    <property type="match status" value="1"/>
</dbReference>
<dbReference type="InterPro" id="IPR036514">
    <property type="entry name" value="SGNH_hydro_sf"/>
</dbReference>